<name>A0A4Q5HL05_9BACT</name>
<dbReference type="Proteomes" id="UP000481616">
    <property type="component" value="Unassembled WGS sequence"/>
</dbReference>
<dbReference type="AlphaFoldDB" id="A0A4Q5HL05"/>
<evidence type="ECO:0000313" key="3">
    <source>
        <dbReference type="EMBL" id="KAA5401859.1"/>
    </source>
</evidence>
<evidence type="ECO:0000313" key="5">
    <source>
        <dbReference type="Proteomes" id="UP000481616"/>
    </source>
</evidence>
<comment type="caution">
    <text evidence="3">The sequence shown here is derived from an EMBL/GenBank/DDBJ whole genome shotgun (WGS) entry which is preliminary data.</text>
</comment>
<feature type="region of interest" description="Disordered" evidence="1">
    <location>
        <begin position="1"/>
        <end position="33"/>
    </location>
</feature>
<gene>
    <name evidence="3" type="ORF">F2Y51_20660</name>
    <name evidence="2" type="ORF">F2Y58_20935</name>
</gene>
<accession>A0A4Q5HL05</accession>
<protein>
    <submittedName>
        <fullName evidence="3">Uncharacterized protein</fullName>
    </submittedName>
</protein>
<dbReference type="Proteomes" id="UP000441162">
    <property type="component" value="Unassembled WGS sequence"/>
</dbReference>
<sequence>MQASQREKGRKDKQDMEEFSGIPKSGICGRLPPNSEHVSIAVLDIRTNAVLLHEKITPAGNAGSGGTDYDP</sequence>
<dbReference type="RefSeq" id="WP_041583837.1">
    <property type="nucleotide sequence ID" value="NZ_JADNBX010000001.1"/>
</dbReference>
<proteinExistence type="predicted"/>
<evidence type="ECO:0000313" key="2">
    <source>
        <dbReference type="EMBL" id="KAA5393099.1"/>
    </source>
</evidence>
<dbReference type="EMBL" id="VVYY01000027">
    <property type="protein sequence ID" value="KAA5393099.1"/>
    <property type="molecule type" value="Genomic_DNA"/>
</dbReference>
<evidence type="ECO:0000313" key="4">
    <source>
        <dbReference type="Proteomes" id="UP000441162"/>
    </source>
</evidence>
<feature type="compositionally biased region" description="Basic and acidic residues" evidence="1">
    <location>
        <begin position="1"/>
        <end position="16"/>
    </location>
</feature>
<evidence type="ECO:0000256" key="1">
    <source>
        <dbReference type="SAM" id="MobiDB-lite"/>
    </source>
</evidence>
<organism evidence="3 4">
    <name type="scientific">Phocaeicola dorei</name>
    <dbReference type="NCBI Taxonomy" id="357276"/>
    <lineage>
        <taxon>Bacteria</taxon>
        <taxon>Pseudomonadati</taxon>
        <taxon>Bacteroidota</taxon>
        <taxon>Bacteroidia</taxon>
        <taxon>Bacteroidales</taxon>
        <taxon>Bacteroidaceae</taxon>
        <taxon>Phocaeicola</taxon>
    </lineage>
</organism>
<dbReference type="EMBL" id="VVZA01000028">
    <property type="protein sequence ID" value="KAA5401859.1"/>
    <property type="molecule type" value="Genomic_DNA"/>
</dbReference>
<reference evidence="4 5" key="1">
    <citation type="journal article" date="2019" name="Nat. Med.">
        <title>A library of human gut bacterial isolates paired with longitudinal multiomics data enables mechanistic microbiome research.</title>
        <authorList>
            <person name="Poyet M."/>
            <person name="Groussin M."/>
            <person name="Gibbons S.M."/>
            <person name="Avila-Pacheco J."/>
            <person name="Jiang X."/>
            <person name="Kearney S.M."/>
            <person name="Perrotta A.R."/>
            <person name="Berdy B."/>
            <person name="Zhao S."/>
            <person name="Lieberman T.D."/>
            <person name="Swanson P.K."/>
            <person name="Smith M."/>
            <person name="Roesemann S."/>
            <person name="Alexander J.E."/>
            <person name="Rich S.A."/>
            <person name="Livny J."/>
            <person name="Vlamakis H."/>
            <person name="Clish C."/>
            <person name="Bullock K."/>
            <person name="Deik A."/>
            <person name="Scott J."/>
            <person name="Pierce K.A."/>
            <person name="Xavier R.J."/>
            <person name="Alm E.J."/>
        </authorList>
    </citation>
    <scope>NUCLEOTIDE SEQUENCE [LARGE SCALE GENOMIC DNA]</scope>
    <source>
        <strain evidence="2 5">BIOML-A1</strain>
        <strain evidence="3 4">BIOML-A4</strain>
    </source>
</reference>